<feature type="transmembrane region" description="Helical" evidence="1">
    <location>
        <begin position="513"/>
        <end position="533"/>
    </location>
</feature>
<keyword evidence="1" id="KW-1133">Transmembrane helix</keyword>
<dbReference type="RefSeq" id="WP_013149311.1">
    <property type="nucleotide sequence ID" value="NC_014207.1"/>
</dbReference>
<sequence length="543" mass="60363" precursor="true">MKKITSTLIAPTFLLLSLNTQANPIPATEDGLLGLYSADNFTITDGQCQDCATIPQALWYFKKELIAVPKKVMPIAVVSKADFTLQEVVKNQDEKALPPLVWLSSQYVIPQARLNDNGTMVIETSSLTSPFFITNKIPSNLSYWNDSTLQFFKQRDVRLRGELTDKGFTARTVWPLDFKIDANANLNALNTNESLKSLVQYENGGAKSVYESRLLWEKAPGVAKEVAGKAVLAFMLNGAQGDDDEAHGGHFAVVTGRMEADGNYSRWLVNNYYNLAANSEKGIIAGITPMDKYLADLNSGQSFYRPSYMLVAVLKSDTVPSQFQATTNRIYNHFYRNDFVYDHSRNNCAGTSIDTLRALGWNIPTRGVESQLKATAAYIYVAATEMSLSKGRAIYDYLNTETTRLFPAVTFDAIGENLLLGANQWSSKLYTDHNPTTPFMRQISEDIEAIYFVRIPQIPSSRAFGLAPVYSFDQYMHQAPADRSQWKIIPTTPNPLPEALKDGAALKLASPSLLPLPVAAVLMFIVGGLTWLIRKLLKRNARN</sequence>
<protein>
    <submittedName>
        <fullName evidence="3">Uncharacterized protein</fullName>
    </submittedName>
</protein>
<proteinExistence type="predicted"/>
<gene>
    <name evidence="3" type="ordered locus">M301_2650</name>
</gene>
<evidence type="ECO:0000256" key="2">
    <source>
        <dbReference type="SAM" id="SignalP"/>
    </source>
</evidence>
<dbReference type="OrthoDB" id="8553502at2"/>
<keyword evidence="1" id="KW-0812">Transmembrane</keyword>
<dbReference type="KEGG" id="meh:M301_2650"/>
<evidence type="ECO:0000313" key="4">
    <source>
        <dbReference type="Proteomes" id="UP000000383"/>
    </source>
</evidence>
<keyword evidence="1" id="KW-0472">Membrane</keyword>
<dbReference type="AlphaFoldDB" id="D7DNK4"/>
<accession>D7DNK4</accession>
<dbReference type="HOGENOM" id="CLU_501359_0_0_4"/>
<feature type="signal peptide" evidence="2">
    <location>
        <begin position="1"/>
        <end position="22"/>
    </location>
</feature>
<dbReference type="Proteomes" id="UP000000383">
    <property type="component" value="Chromosome"/>
</dbReference>
<keyword evidence="4" id="KW-1185">Reference proteome</keyword>
<dbReference type="EMBL" id="CP002056">
    <property type="protein sequence ID" value="ADI31005.1"/>
    <property type="molecule type" value="Genomic_DNA"/>
</dbReference>
<feature type="chain" id="PRO_5003094606" evidence="2">
    <location>
        <begin position="23"/>
        <end position="543"/>
    </location>
</feature>
<dbReference type="eggNOG" id="ENOG5033KC5">
    <property type="taxonomic scope" value="Bacteria"/>
</dbReference>
<name>D7DNK4_METV0</name>
<organism evidence="3 4">
    <name type="scientific">Methylotenera versatilis (strain 301)</name>
    <dbReference type="NCBI Taxonomy" id="666681"/>
    <lineage>
        <taxon>Bacteria</taxon>
        <taxon>Pseudomonadati</taxon>
        <taxon>Pseudomonadota</taxon>
        <taxon>Betaproteobacteria</taxon>
        <taxon>Nitrosomonadales</taxon>
        <taxon>Methylophilaceae</taxon>
        <taxon>Methylotenera</taxon>
    </lineage>
</organism>
<evidence type="ECO:0000256" key="1">
    <source>
        <dbReference type="SAM" id="Phobius"/>
    </source>
</evidence>
<evidence type="ECO:0000313" key="3">
    <source>
        <dbReference type="EMBL" id="ADI31005.1"/>
    </source>
</evidence>
<reference evidence="4" key="1">
    <citation type="submission" date="2010-05" db="EMBL/GenBank/DDBJ databases">
        <title>Complete sequence of Methylotenera sp. 301.</title>
        <authorList>
            <person name="Lucas S."/>
            <person name="Copeland A."/>
            <person name="Lapidus A."/>
            <person name="Cheng J.-F."/>
            <person name="Bruce D."/>
            <person name="Goodwin L."/>
            <person name="Pitluck S."/>
            <person name="Clum A."/>
            <person name="Land M."/>
            <person name="Hauser L."/>
            <person name="Kyrpides N."/>
            <person name="Ivanova N."/>
            <person name="Chistoservova L."/>
            <person name="Kalyuzhnaya M."/>
            <person name="Woyke T."/>
        </authorList>
    </citation>
    <scope>NUCLEOTIDE SEQUENCE [LARGE SCALE GENOMIC DNA]</scope>
    <source>
        <strain evidence="4">301</strain>
    </source>
</reference>
<keyword evidence="2" id="KW-0732">Signal</keyword>
<dbReference type="STRING" id="666681.M301_2650"/>
<reference evidence="3 4" key="2">
    <citation type="journal article" date="2011" name="J. Bacteriol.">
        <title>Genomes of three methylotrophs from a single niche uncover genetic and metabolic divergence of Methylophilaceae.</title>
        <authorList>
            <person name="Lapidus A."/>
            <person name="Clum A."/>
            <person name="Labutti K."/>
            <person name="Kaluzhnaya M.G."/>
            <person name="Lim S."/>
            <person name="Beck D.A."/>
            <person name="Glavina Del Rio T."/>
            <person name="Nolan M."/>
            <person name="Mavromatis K."/>
            <person name="Huntemann M."/>
            <person name="Lucas S."/>
            <person name="Lidstrom M.E."/>
            <person name="Ivanova N."/>
            <person name="Chistoserdova L."/>
        </authorList>
    </citation>
    <scope>NUCLEOTIDE SEQUENCE [LARGE SCALE GENOMIC DNA]</scope>
    <source>
        <strain evidence="3 4">301</strain>
    </source>
</reference>